<comment type="caution">
    <text evidence="5">The sequence shown here is derived from an EMBL/GenBank/DDBJ whole genome shotgun (WGS) entry which is preliminary data.</text>
</comment>
<evidence type="ECO:0000313" key="6">
    <source>
        <dbReference type="Proteomes" id="UP001374579"/>
    </source>
</evidence>
<proteinExistence type="predicted"/>
<dbReference type="InterPro" id="IPR013083">
    <property type="entry name" value="Znf_RING/FYVE/PHD"/>
</dbReference>
<sequence>MESAVDCIVCQVAVTSRQEALLCDGPCGRWHRICGIGIDRATYRRAVRGELELDWRCQDCVAVAQSELSLTQQAEMEVGGDDDDADSDDEPSFAVPMELEEPSLLDSRGKPRQMGSAVSVRTSGTRGRRPRHGPRRVTVGRFFTAPSEPTTTWRVGIVALTPRQHGAN</sequence>
<protein>
    <recommendedName>
        <fullName evidence="7">PHD-type domain-containing protein</fullName>
    </recommendedName>
</protein>
<evidence type="ECO:0000256" key="1">
    <source>
        <dbReference type="ARBA" id="ARBA00022723"/>
    </source>
</evidence>
<keyword evidence="1" id="KW-0479">Metal-binding</keyword>
<dbReference type="Gene3D" id="3.30.40.10">
    <property type="entry name" value="Zinc/RING finger domain, C3HC4 (zinc finger)"/>
    <property type="match status" value="1"/>
</dbReference>
<keyword evidence="6" id="KW-1185">Reference proteome</keyword>
<dbReference type="GO" id="GO:0008270">
    <property type="term" value="F:zinc ion binding"/>
    <property type="evidence" value="ECO:0007669"/>
    <property type="project" value="UniProtKB-KW"/>
</dbReference>
<feature type="compositionally biased region" description="Acidic residues" evidence="4">
    <location>
        <begin position="78"/>
        <end position="91"/>
    </location>
</feature>
<name>A0AAN9G339_9CAEN</name>
<dbReference type="AlphaFoldDB" id="A0AAN9G339"/>
<feature type="region of interest" description="Disordered" evidence="4">
    <location>
        <begin position="72"/>
        <end position="137"/>
    </location>
</feature>
<feature type="compositionally biased region" description="Basic residues" evidence="4">
    <location>
        <begin position="126"/>
        <end position="135"/>
    </location>
</feature>
<organism evidence="5 6">
    <name type="scientific">Littorina saxatilis</name>
    <dbReference type="NCBI Taxonomy" id="31220"/>
    <lineage>
        <taxon>Eukaryota</taxon>
        <taxon>Metazoa</taxon>
        <taxon>Spiralia</taxon>
        <taxon>Lophotrochozoa</taxon>
        <taxon>Mollusca</taxon>
        <taxon>Gastropoda</taxon>
        <taxon>Caenogastropoda</taxon>
        <taxon>Littorinimorpha</taxon>
        <taxon>Littorinoidea</taxon>
        <taxon>Littorinidae</taxon>
        <taxon>Littorina</taxon>
    </lineage>
</organism>
<evidence type="ECO:0000313" key="5">
    <source>
        <dbReference type="EMBL" id="KAK7093109.1"/>
    </source>
</evidence>
<evidence type="ECO:0000256" key="3">
    <source>
        <dbReference type="ARBA" id="ARBA00022833"/>
    </source>
</evidence>
<evidence type="ECO:0008006" key="7">
    <source>
        <dbReference type="Google" id="ProtNLM"/>
    </source>
</evidence>
<dbReference type="InterPro" id="IPR019786">
    <property type="entry name" value="Zinc_finger_PHD-type_CS"/>
</dbReference>
<keyword evidence="3" id="KW-0862">Zinc</keyword>
<dbReference type="PROSITE" id="PS01359">
    <property type="entry name" value="ZF_PHD_1"/>
    <property type="match status" value="1"/>
</dbReference>
<dbReference type="Proteomes" id="UP001374579">
    <property type="component" value="Unassembled WGS sequence"/>
</dbReference>
<accession>A0AAN9G339</accession>
<gene>
    <name evidence="5" type="ORF">V1264_008758</name>
</gene>
<dbReference type="EMBL" id="JBAMIC010000021">
    <property type="protein sequence ID" value="KAK7093109.1"/>
    <property type="molecule type" value="Genomic_DNA"/>
</dbReference>
<keyword evidence="2" id="KW-0863">Zinc-finger</keyword>
<evidence type="ECO:0000256" key="4">
    <source>
        <dbReference type="SAM" id="MobiDB-lite"/>
    </source>
</evidence>
<reference evidence="5 6" key="1">
    <citation type="submission" date="2024-02" db="EMBL/GenBank/DDBJ databases">
        <title>Chromosome-scale genome assembly of the rough periwinkle Littorina saxatilis.</title>
        <authorList>
            <person name="De Jode A."/>
            <person name="Faria R."/>
            <person name="Formenti G."/>
            <person name="Sims Y."/>
            <person name="Smith T.P."/>
            <person name="Tracey A."/>
            <person name="Wood J.M.D."/>
            <person name="Zagrodzka Z.B."/>
            <person name="Johannesson K."/>
            <person name="Butlin R.K."/>
            <person name="Leder E.H."/>
        </authorList>
    </citation>
    <scope>NUCLEOTIDE SEQUENCE [LARGE SCALE GENOMIC DNA]</scope>
    <source>
        <strain evidence="5">Snail1</strain>
        <tissue evidence="5">Muscle</tissue>
    </source>
</reference>
<evidence type="ECO:0000256" key="2">
    <source>
        <dbReference type="ARBA" id="ARBA00022771"/>
    </source>
</evidence>